<keyword evidence="1" id="KW-1133">Transmembrane helix</keyword>
<dbReference type="AlphaFoldDB" id="A0A1J4T7A8"/>
<name>A0A1J4T7A8_9BACT</name>
<feature type="transmembrane region" description="Helical" evidence="1">
    <location>
        <begin position="20"/>
        <end position="40"/>
    </location>
</feature>
<evidence type="ECO:0000256" key="1">
    <source>
        <dbReference type="SAM" id="Phobius"/>
    </source>
</evidence>
<keyword evidence="1" id="KW-0472">Membrane</keyword>
<feature type="transmembrane region" description="Helical" evidence="1">
    <location>
        <begin position="147"/>
        <end position="166"/>
    </location>
</feature>
<proteinExistence type="predicted"/>
<evidence type="ECO:0000313" key="3">
    <source>
        <dbReference type="Proteomes" id="UP000182860"/>
    </source>
</evidence>
<sequence length="304" mass="34720">METSNLGNPTGVSENNNFALTSLEIVFNRIFAAFLVLTTVPFLKNILAIPTIILFVIFSIFLCFRRKYRLFANIIFFIFALGVYFVTLPVGWGLYHSLKEIRFGNFNFYTLTAIFSIAPLIFVTSAVRNVLGNILAYFKISPVWRNVSFIISLVIILLTLLAYPFFDSVRVRARAMEDDSGDNKLSFILTKQELKHDGGSTSYSRDYTARFDPINNKYIYRLYLEDPLAESIMFVAVKTDGEKINFTTDSRVACLNCQKDMSNPYGLVFPADKDIDFIITSDQLIKAISFTESGDKMADFFFWK</sequence>
<evidence type="ECO:0000313" key="2">
    <source>
        <dbReference type="EMBL" id="OIO07384.1"/>
    </source>
</evidence>
<organism evidence="2 3">
    <name type="scientific">Candidatus Falkowbacteria bacterium CG1_02_41_21</name>
    <dbReference type="NCBI Taxonomy" id="1805147"/>
    <lineage>
        <taxon>Bacteria</taxon>
        <taxon>Candidatus Falkowiibacteriota</taxon>
    </lineage>
</organism>
<dbReference type="Proteomes" id="UP000182860">
    <property type="component" value="Unassembled WGS sequence"/>
</dbReference>
<gene>
    <name evidence="2" type="ORF">AUJ35_02195</name>
</gene>
<accession>A0A1J4T7A8</accession>
<reference evidence="2 3" key="1">
    <citation type="journal article" date="2016" name="Environ. Microbiol.">
        <title>Genomic resolution of a cold subsurface aquifer community provides metabolic insights for novel microbes adapted to high CO concentrations.</title>
        <authorList>
            <person name="Probst A.J."/>
            <person name="Castelle C.J."/>
            <person name="Singh A."/>
            <person name="Brown C.T."/>
            <person name="Anantharaman K."/>
            <person name="Sharon I."/>
            <person name="Hug L.A."/>
            <person name="Burstein D."/>
            <person name="Emerson J.B."/>
            <person name="Thomas B.C."/>
            <person name="Banfield J.F."/>
        </authorList>
    </citation>
    <scope>NUCLEOTIDE SEQUENCE [LARGE SCALE GENOMIC DNA]</scope>
    <source>
        <strain evidence="2">CG1_02_41_21</strain>
    </source>
</reference>
<comment type="caution">
    <text evidence="2">The sequence shown here is derived from an EMBL/GenBank/DDBJ whole genome shotgun (WGS) entry which is preliminary data.</text>
</comment>
<protein>
    <submittedName>
        <fullName evidence="2">Uncharacterized protein</fullName>
    </submittedName>
</protein>
<feature type="transmembrane region" description="Helical" evidence="1">
    <location>
        <begin position="70"/>
        <end position="94"/>
    </location>
</feature>
<dbReference type="EMBL" id="MNUV01000041">
    <property type="protein sequence ID" value="OIO07384.1"/>
    <property type="molecule type" value="Genomic_DNA"/>
</dbReference>
<feature type="transmembrane region" description="Helical" evidence="1">
    <location>
        <begin position="106"/>
        <end position="127"/>
    </location>
</feature>
<keyword evidence="1" id="KW-0812">Transmembrane</keyword>
<feature type="transmembrane region" description="Helical" evidence="1">
    <location>
        <begin position="47"/>
        <end position="64"/>
    </location>
</feature>